<feature type="domain" description="Type VII secretion system protein EccE" evidence="7">
    <location>
        <begin position="174"/>
        <end position="271"/>
    </location>
</feature>
<keyword evidence="5" id="KW-1133">Transmembrane helix</keyword>
<comment type="similarity">
    <text evidence="2">Belongs to the EccE family.</text>
</comment>
<dbReference type="Proteomes" id="UP000323876">
    <property type="component" value="Unassembled WGS sequence"/>
</dbReference>
<evidence type="ECO:0000256" key="3">
    <source>
        <dbReference type="ARBA" id="ARBA00022475"/>
    </source>
</evidence>
<comment type="subcellular location">
    <subcellularLocation>
        <location evidence="1">Cell membrane</location>
    </subcellularLocation>
</comment>
<evidence type="ECO:0000313" key="9">
    <source>
        <dbReference type="Proteomes" id="UP000323876"/>
    </source>
</evidence>
<dbReference type="NCBIfam" id="TIGR03923">
    <property type="entry name" value="T7SS_EccE"/>
    <property type="match status" value="1"/>
</dbReference>
<reference evidence="8 9" key="1">
    <citation type="submission" date="2019-09" db="EMBL/GenBank/DDBJ databases">
        <authorList>
            <person name="Wang X."/>
        </authorList>
    </citation>
    <scope>NUCLEOTIDE SEQUENCE [LARGE SCALE GENOMIC DNA]</scope>
    <source>
        <strain evidence="8 9">CICC 11023</strain>
    </source>
</reference>
<accession>A0A5N0E2F8</accession>
<dbReference type="AlphaFoldDB" id="A0A5N0E2F8"/>
<evidence type="ECO:0000256" key="6">
    <source>
        <dbReference type="ARBA" id="ARBA00023136"/>
    </source>
</evidence>
<comment type="caution">
    <text evidence="8">The sequence shown here is derived from an EMBL/GenBank/DDBJ whole genome shotgun (WGS) entry which is preliminary data.</text>
</comment>
<evidence type="ECO:0000313" key="8">
    <source>
        <dbReference type="EMBL" id="KAA8881931.1"/>
    </source>
</evidence>
<keyword evidence="4" id="KW-0812">Transmembrane</keyword>
<evidence type="ECO:0000256" key="5">
    <source>
        <dbReference type="ARBA" id="ARBA00022989"/>
    </source>
</evidence>
<keyword evidence="6" id="KW-0472">Membrane</keyword>
<dbReference type="InterPro" id="IPR021368">
    <property type="entry name" value="T7SS_EccE"/>
</dbReference>
<name>A0A5N0E2F8_9NOCA</name>
<evidence type="ECO:0000256" key="1">
    <source>
        <dbReference type="ARBA" id="ARBA00004236"/>
    </source>
</evidence>
<dbReference type="GO" id="GO:0005886">
    <property type="term" value="C:plasma membrane"/>
    <property type="evidence" value="ECO:0007669"/>
    <property type="project" value="UniProtKB-SubCell"/>
</dbReference>
<sequence>MRLGFDRGPLAAVVLVGSLISAGTSARLPWWVGPLVSAALIVAVTVEVNGRTAWRWTLDWTRYRSGHAARAGARAEALPEAAEIRVPAGECGVRAIGSTLVAMIQLTPNLDLPTVIADNVIYTEDTVSVAALLPLLDHYGIAVDIDIVTTGQRTRPSGNYSMLYDQIVGRHAIVGSRVTWLVVRLDQERNLAALARRGPCAVSAPAALATAAHRIAGRLRERGILAYPLPPAAMRDAVRLLHEGVELADLAEKWECLESSAPGRCVTTYAVDWSLIGDNGLADCWASSRGHTTLVVSLSRRGPSALVRYVGPAGQPRPRYLRPLNGRQSAALLTSLSAGEPVSVFAGHRPRGRAGTDRLLADLLIPIGPNGQILGSLASQPRHALALPLFDPARYNPRRRTVEVCAKLPVAQQILLRAMAVGAEVEIHTIRPNSWRTLVAAVGDTRSLRLVSDHPSIDPSVATVAVFDHVSPQVSTAQTTVIISDPGGPHSGSVDLVIDQVSATAVDINMPMRTVRVDLIEPRGESRYFDAPADPPVVPAPINVYATTPHRNGRSFNTQVER</sequence>
<dbReference type="OrthoDB" id="4152590at2"/>
<dbReference type="InterPro" id="IPR050051">
    <property type="entry name" value="EccE_dom"/>
</dbReference>
<organism evidence="8 9">
    <name type="scientific">Nocardia colli</name>
    <dbReference type="NCBI Taxonomy" id="2545717"/>
    <lineage>
        <taxon>Bacteria</taxon>
        <taxon>Bacillati</taxon>
        <taxon>Actinomycetota</taxon>
        <taxon>Actinomycetes</taxon>
        <taxon>Mycobacteriales</taxon>
        <taxon>Nocardiaceae</taxon>
        <taxon>Nocardia</taxon>
    </lineage>
</organism>
<keyword evidence="9" id="KW-1185">Reference proteome</keyword>
<proteinExistence type="inferred from homology"/>
<gene>
    <name evidence="8" type="primary">eccE</name>
    <name evidence="8" type="ORF">F3087_40350</name>
</gene>
<evidence type="ECO:0000256" key="2">
    <source>
        <dbReference type="ARBA" id="ARBA00007759"/>
    </source>
</evidence>
<evidence type="ECO:0000259" key="7">
    <source>
        <dbReference type="Pfam" id="PF11203"/>
    </source>
</evidence>
<evidence type="ECO:0000256" key="4">
    <source>
        <dbReference type="ARBA" id="ARBA00022692"/>
    </source>
</evidence>
<keyword evidence="3" id="KW-1003">Cell membrane</keyword>
<protein>
    <submittedName>
        <fullName evidence="8">Type VII secretion protein EccE</fullName>
    </submittedName>
</protein>
<dbReference type="EMBL" id="VXLC01000031">
    <property type="protein sequence ID" value="KAA8881931.1"/>
    <property type="molecule type" value="Genomic_DNA"/>
</dbReference>
<dbReference type="Pfam" id="PF11203">
    <property type="entry name" value="EccE"/>
    <property type="match status" value="1"/>
</dbReference>